<sequence length="155" mass="17680">MDTEECTQFVFSGYSPKWRYGNAERHRGDKLLNKVVIFDQLLCLVSQAQNGRMDEQRCSINPLSPRHKDNSQSGKSANVEKFFKLIANTQNCQLDDQRATLNRLPEIKSPHGMTAQDSDQLFSMVSRMQVSKALICCLHHLKAFYTAVHKFGVSK</sequence>
<dbReference type="Gene3D" id="1.25.40.10">
    <property type="entry name" value="Tetratricopeptide repeat domain"/>
    <property type="match status" value="1"/>
</dbReference>
<dbReference type="PANTHER" id="PTHR47503">
    <property type="entry name" value="PURKINJE CELL PROTEIN 2"/>
    <property type="match status" value="1"/>
</dbReference>
<dbReference type="InterPro" id="IPR011990">
    <property type="entry name" value="TPR-like_helical_dom_sf"/>
</dbReference>
<dbReference type="Ensembl" id="ENSCCRT00015061362.1">
    <property type="protein sequence ID" value="ENSCCRP00015059412.1"/>
    <property type="gene ID" value="ENSCCRG00015024348.1"/>
</dbReference>
<dbReference type="InterPro" id="IPR003109">
    <property type="entry name" value="GoLoco_motif"/>
</dbReference>
<dbReference type="PANTHER" id="PTHR47503:SF1">
    <property type="entry name" value="PURKINJE CELL PROTEIN 2 HOMOLOG"/>
    <property type="match status" value="1"/>
</dbReference>
<evidence type="ECO:0000313" key="1">
    <source>
        <dbReference type="Ensembl" id="ENSCCRP00015059412.1"/>
    </source>
</evidence>
<dbReference type="GO" id="GO:0005085">
    <property type="term" value="F:guanyl-nucleotide exchange factor activity"/>
    <property type="evidence" value="ECO:0007669"/>
    <property type="project" value="InterPro"/>
</dbReference>
<name>A0A8C1Z7N0_CYPCA</name>
<organism evidence="1 2">
    <name type="scientific">Cyprinus carpio</name>
    <name type="common">Common carp</name>
    <dbReference type="NCBI Taxonomy" id="7962"/>
    <lineage>
        <taxon>Eukaryota</taxon>
        <taxon>Metazoa</taxon>
        <taxon>Chordata</taxon>
        <taxon>Craniata</taxon>
        <taxon>Vertebrata</taxon>
        <taxon>Euteleostomi</taxon>
        <taxon>Actinopterygii</taxon>
        <taxon>Neopterygii</taxon>
        <taxon>Teleostei</taxon>
        <taxon>Ostariophysi</taxon>
        <taxon>Cypriniformes</taxon>
        <taxon>Cyprinidae</taxon>
        <taxon>Cyprininae</taxon>
        <taxon>Cyprinus</taxon>
    </lineage>
</organism>
<dbReference type="SMART" id="SM00390">
    <property type="entry name" value="GoLoco"/>
    <property type="match status" value="2"/>
</dbReference>
<evidence type="ECO:0000313" key="2">
    <source>
        <dbReference type="Proteomes" id="UP000694700"/>
    </source>
</evidence>
<accession>A0A8C1Z7N0</accession>
<dbReference type="Proteomes" id="UP000694700">
    <property type="component" value="Unplaced"/>
</dbReference>
<reference evidence="1" key="1">
    <citation type="submission" date="2025-08" db="UniProtKB">
        <authorList>
            <consortium name="Ensembl"/>
        </authorList>
    </citation>
    <scope>IDENTIFICATION</scope>
</reference>
<protein>
    <submittedName>
        <fullName evidence="1">Uncharacterized protein</fullName>
    </submittedName>
</protein>
<dbReference type="AlphaFoldDB" id="A0A8C1Z7N0"/>
<proteinExistence type="predicted"/>
<dbReference type="InterPro" id="IPR042168">
    <property type="entry name" value="Pcp2"/>
</dbReference>